<evidence type="ECO:0000313" key="13">
    <source>
        <dbReference type="Proteomes" id="UP000765509"/>
    </source>
</evidence>
<evidence type="ECO:0000256" key="4">
    <source>
        <dbReference type="ARBA" id="ARBA00022946"/>
    </source>
</evidence>
<evidence type="ECO:0000256" key="6">
    <source>
        <dbReference type="ARBA" id="ARBA00023054"/>
    </source>
</evidence>
<evidence type="ECO:0000256" key="9">
    <source>
        <dbReference type="ARBA" id="ARBA00024807"/>
    </source>
</evidence>
<feature type="compositionally biased region" description="Polar residues" evidence="11">
    <location>
        <begin position="12"/>
        <end position="29"/>
    </location>
</feature>
<evidence type="ECO:0000256" key="7">
    <source>
        <dbReference type="ARBA" id="ARBA00023128"/>
    </source>
</evidence>
<evidence type="ECO:0000256" key="1">
    <source>
        <dbReference type="ARBA" id="ARBA00007472"/>
    </source>
</evidence>
<feature type="compositionally biased region" description="Basic and acidic residues" evidence="11">
    <location>
        <begin position="440"/>
        <end position="459"/>
    </location>
</feature>
<dbReference type="GO" id="GO:0007007">
    <property type="term" value="P:inner mitochondrial membrane organization"/>
    <property type="evidence" value="ECO:0007669"/>
    <property type="project" value="TreeGrafter"/>
</dbReference>
<keyword evidence="3 10" id="KW-0999">Mitochondrion inner membrane</keyword>
<comment type="similarity">
    <text evidence="1 10">Belongs to the SHE9 family.</text>
</comment>
<evidence type="ECO:0000256" key="10">
    <source>
        <dbReference type="RuleBase" id="RU364128"/>
    </source>
</evidence>
<dbReference type="GO" id="GO:0005743">
    <property type="term" value="C:mitochondrial inner membrane"/>
    <property type="evidence" value="ECO:0007669"/>
    <property type="project" value="UniProtKB-SubCell"/>
</dbReference>
<organism evidence="12 13">
    <name type="scientific">Austropuccinia psidii MF-1</name>
    <dbReference type="NCBI Taxonomy" id="1389203"/>
    <lineage>
        <taxon>Eukaryota</taxon>
        <taxon>Fungi</taxon>
        <taxon>Dikarya</taxon>
        <taxon>Basidiomycota</taxon>
        <taxon>Pucciniomycotina</taxon>
        <taxon>Pucciniomycetes</taxon>
        <taxon>Pucciniales</taxon>
        <taxon>Sphaerophragmiaceae</taxon>
        <taxon>Austropuccinia</taxon>
    </lineage>
</organism>
<feature type="region of interest" description="Disordered" evidence="11">
    <location>
        <begin position="77"/>
        <end position="127"/>
    </location>
</feature>
<comment type="subunit">
    <text evidence="10">Homooligomer.</text>
</comment>
<dbReference type="PANTHER" id="PTHR31961">
    <property type="entry name" value="SENSITIVE TO HIGH EXPRESSION PROTEIN 9, MITOCHONDRIAL"/>
    <property type="match status" value="1"/>
</dbReference>
<dbReference type="Proteomes" id="UP000765509">
    <property type="component" value="Unassembled WGS sequence"/>
</dbReference>
<comment type="function">
    <text evidence="9">Required for the maintenance of the structure of the mitochondrial inner membrane. Involved in mitochondrial morphology. Causes growth arrest when highly overexpressed.</text>
</comment>
<dbReference type="PANTHER" id="PTHR31961:SF3">
    <property type="entry name" value="SENSITIVE TO HIGH EXPRESSION PROTEIN 9, MITOCHONDRIAL"/>
    <property type="match status" value="1"/>
</dbReference>
<dbReference type="Pfam" id="PF05546">
    <property type="entry name" value="She9_MDM33"/>
    <property type="match status" value="1"/>
</dbReference>
<accession>A0A9Q3IJ21</accession>
<feature type="region of interest" description="Disordered" evidence="11">
    <location>
        <begin position="420"/>
        <end position="469"/>
    </location>
</feature>
<dbReference type="OrthoDB" id="5595506at2759"/>
<dbReference type="InterPro" id="IPR008839">
    <property type="entry name" value="MDM33_fungi"/>
</dbReference>
<keyword evidence="13" id="KW-1185">Reference proteome</keyword>
<evidence type="ECO:0000256" key="5">
    <source>
        <dbReference type="ARBA" id="ARBA00022989"/>
    </source>
</evidence>
<evidence type="ECO:0000256" key="2">
    <source>
        <dbReference type="ARBA" id="ARBA00022692"/>
    </source>
</evidence>
<keyword evidence="2 10" id="KW-0812">Transmembrane</keyword>
<name>A0A9Q3IJ21_9BASI</name>
<evidence type="ECO:0000313" key="12">
    <source>
        <dbReference type="EMBL" id="MBW0545006.1"/>
    </source>
</evidence>
<reference evidence="12" key="1">
    <citation type="submission" date="2021-03" db="EMBL/GenBank/DDBJ databases">
        <title>Draft genome sequence of rust myrtle Austropuccinia psidii MF-1, a brazilian biotype.</title>
        <authorList>
            <person name="Quecine M.C."/>
            <person name="Pachon D.M.R."/>
            <person name="Bonatelli M.L."/>
            <person name="Correr F.H."/>
            <person name="Franceschini L.M."/>
            <person name="Leite T.F."/>
            <person name="Margarido G.R.A."/>
            <person name="Almeida C.A."/>
            <person name="Ferrarezi J.A."/>
            <person name="Labate C.A."/>
        </authorList>
    </citation>
    <scope>NUCLEOTIDE SEQUENCE</scope>
    <source>
        <strain evidence="12">MF-1</strain>
    </source>
</reference>
<feature type="compositionally biased region" description="Low complexity" evidence="11">
    <location>
        <begin position="77"/>
        <end position="86"/>
    </location>
</feature>
<comment type="caution">
    <text evidence="12">The sequence shown here is derived from an EMBL/GenBank/DDBJ whole genome shotgun (WGS) entry which is preliminary data.</text>
</comment>
<keyword evidence="5 10" id="KW-1133">Transmembrane helix</keyword>
<evidence type="ECO:0000256" key="3">
    <source>
        <dbReference type="ARBA" id="ARBA00022792"/>
    </source>
</evidence>
<feature type="transmembrane region" description="Helical" evidence="10">
    <location>
        <begin position="490"/>
        <end position="511"/>
    </location>
</feature>
<keyword evidence="8 10" id="KW-0472">Membrane</keyword>
<feature type="compositionally biased region" description="Polar residues" evidence="11">
    <location>
        <begin position="93"/>
        <end position="111"/>
    </location>
</feature>
<feature type="transmembrane region" description="Helical" evidence="10">
    <location>
        <begin position="318"/>
        <end position="337"/>
    </location>
</feature>
<protein>
    <recommendedName>
        <fullName evidence="10">Sensitive to high expression protein 9, mitochondrial</fullName>
    </recommendedName>
</protein>
<evidence type="ECO:0000256" key="11">
    <source>
        <dbReference type="SAM" id="MobiDB-lite"/>
    </source>
</evidence>
<keyword evidence="7 10" id="KW-0496">Mitochondrion</keyword>
<sequence>MDGNPSKIPKQTWPSFISSIGTSHPRQWQPTKMKSYLQFNRFHLMHRSFVPWNHHLLIHPTTSSRSAIIGSSPNKFYSLSSSNSQSNHERSDPSSGSSFVDQNPTNDQPQHSLKLDESQKSNLQSKIDQQPIIDQLRDLHQPKYSNPTHPKLSSLLSSRFQLLRPQIQNQLHSTKDFLSNQLRLFPRRISQLTGYREIDRLKDLVTQKESDLKKSRMISQQMKHNFNQAAQRRAESVREVNDLLSRKANWSDQDLARFTTLVRTDHSNEQAESEAKKSLEEAESRVDIEFTAMMQAILSRYHEEQIWSDKIRSLSTTFSLSITLINVLVFLAAIVLVEPYKRAKVVAAVEERMIARDLGNAEILEQAFSDVVTKLAMTEKQLSELLSTLQSPPATSSIQEPLAEPSIIPTESPVFVNEEPTLSSGMSTSEATMNTATSQDFKENEEVADKMPSNEDQKPAEPPARESSSWNDWVKNLRIKLYEENNEQEMIKLMGICSILGIIILGCLTYSKNK</sequence>
<feature type="compositionally biased region" description="Polar residues" evidence="11">
    <location>
        <begin position="420"/>
        <end position="439"/>
    </location>
</feature>
<dbReference type="EMBL" id="AVOT02049870">
    <property type="protein sequence ID" value="MBW0545006.1"/>
    <property type="molecule type" value="Genomic_DNA"/>
</dbReference>
<feature type="region of interest" description="Disordered" evidence="11">
    <location>
        <begin position="1"/>
        <end position="29"/>
    </location>
</feature>
<dbReference type="AlphaFoldDB" id="A0A9Q3IJ21"/>
<keyword evidence="4 10" id="KW-0809">Transit peptide</keyword>
<proteinExistence type="inferred from homology"/>
<comment type="subcellular location">
    <subcellularLocation>
        <location evidence="10">Mitochondrion inner membrane</location>
        <topology evidence="10">Multi-pass membrane protein</topology>
    </subcellularLocation>
</comment>
<keyword evidence="6" id="KW-0175">Coiled coil</keyword>
<evidence type="ECO:0000256" key="8">
    <source>
        <dbReference type="ARBA" id="ARBA00023136"/>
    </source>
</evidence>
<gene>
    <name evidence="12" type="ORF">O181_084721</name>
</gene>